<dbReference type="Proteomes" id="UP000076128">
    <property type="component" value="Chromosome"/>
</dbReference>
<evidence type="ECO:0000256" key="1">
    <source>
        <dbReference type="SAM" id="MobiDB-lite"/>
    </source>
</evidence>
<accession>A0A159Z7T1</accession>
<gene>
    <name evidence="2" type="ORF">AKL17_4315</name>
</gene>
<name>A0A159Z7T1_9RHOB</name>
<dbReference type="AlphaFoldDB" id="A0A159Z7T1"/>
<proteinExistence type="predicted"/>
<organism evidence="2 3">
    <name type="scientific">Frigidibacter mobilis</name>
    <dbReference type="NCBI Taxonomy" id="1335048"/>
    <lineage>
        <taxon>Bacteria</taxon>
        <taxon>Pseudomonadati</taxon>
        <taxon>Pseudomonadota</taxon>
        <taxon>Alphaproteobacteria</taxon>
        <taxon>Rhodobacterales</taxon>
        <taxon>Paracoccaceae</taxon>
        <taxon>Frigidibacter</taxon>
    </lineage>
</organism>
<sequence length="134" mass="14457">MLAHLEEDVEIPAGPPRIPASPSPARRMRVPVSTPAGMLTDSERSFSTRPAPWQTLQGFLMVWPSPPQVGQVRSTVKKPCWARTLPMPEQVGQTVGSAPPSAPVPEQAVQATEVGTVMVFCAPRKASSSEMRML</sequence>
<feature type="compositionally biased region" description="Pro residues" evidence="1">
    <location>
        <begin position="13"/>
        <end position="22"/>
    </location>
</feature>
<evidence type="ECO:0000313" key="3">
    <source>
        <dbReference type="Proteomes" id="UP000076128"/>
    </source>
</evidence>
<feature type="region of interest" description="Disordered" evidence="1">
    <location>
        <begin position="1"/>
        <end position="30"/>
    </location>
</feature>
<protein>
    <submittedName>
        <fullName evidence="2">Uncharacterized protein</fullName>
    </submittedName>
</protein>
<reference evidence="2 3" key="1">
    <citation type="submission" date="2015-09" db="EMBL/GenBank/DDBJ databases">
        <title>Complete genome sequence of Defluviimonas alba cai42t isolated from an oilfield in Xinjiang.</title>
        <authorList>
            <person name="Geng S."/>
            <person name="Pan X."/>
            <person name="Wu X."/>
        </authorList>
    </citation>
    <scope>NUCLEOTIDE SEQUENCE [LARGE SCALE GENOMIC DNA]</scope>
    <source>
        <strain evidence="3">cai42</strain>
    </source>
</reference>
<evidence type="ECO:0000313" key="2">
    <source>
        <dbReference type="EMBL" id="AMY71527.1"/>
    </source>
</evidence>
<keyword evidence="3" id="KW-1185">Reference proteome</keyword>
<dbReference type="KEGG" id="daa:AKL17_4315"/>
<dbReference type="EMBL" id="CP012661">
    <property type="protein sequence ID" value="AMY71527.1"/>
    <property type="molecule type" value="Genomic_DNA"/>
</dbReference>